<name>A0A0S2W2A6_9FIRM</name>
<accession>A0A0S2W2A6</accession>
<gene>
    <name evidence="1" type="ORF">IB211_01105</name>
</gene>
<evidence type="ECO:0000313" key="2">
    <source>
        <dbReference type="Proteomes" id="UP000064844"/>
    </source>
</evidence>
<dbReference type="AlphaFoldDB" id="A0A0S2W2A6"/>
<dbReference type="STRING" id="1297617.IB211_01105"/>
<keyword evidence="2" id="KW-1185">Reference proteome</keyword>
<proteinExistence type="predicted"/>
<dbReference type="Proteomes" id="UP000064844">
    <property type="component" value="Chromosome"/>
</dbReference>
<dbReference type="KEGG" id="ibu:IB211_01105"/>
<reference evidence="2" key="2">
    <citation type="submission" date="2015-04" db="EMBL/GenBank/DDBJ databases">
        <title>A butyrogenic pathway from the amino acid lysine in a human gut commensal.</title>
        <authorList>
            <person name="de Vos W.M."/>
            <person name="Bui N.T.P."/>
            <person name="Plugge C.M."/>
            <person name="Ritari J."/>
        </authorList>
    </citation>
    <scope>NUCLEOTIDE SEQUENCE [LARGE SCALE GENOMIC DNA]</scope>
    <source>
        <strain evidence="2">AF211</strain>
    </source>
</reference>
<evidence type="ECO:0000313" key="1">
    <source>
        <dbReference type="EMBL" id="ALP93498.1"/>
    </source>
</evidence>
<reference evidence="1 2" key="1">
    <citation type="journal article" date="2015" name="Nat. Commun.">
        <title>Production of butyrate from lysine and the Amadori product fructoselysine by a human gut commensal.</title>
        <authorList>
            <person name="Bui T.P."/>
            <person name="Ritari J."/>
            <person name="Boeren S."/>
            <person name="de Waard P."/>
            <person name="Plugge C.M."/>
            <person name="de Vos W.M."/>
        </authorList>
    </citation>
    <scope>NUCLEOTIDE SEQUENCE [LARGE SCALE GENOMIC DNA]</scope>
    <source>
        <strain evidence="1 2">AF211</strain>
    </source>
</reference>
<sequence length="41" mass="4943">MYMVRRILFPAFTQRYPLDNRKSAQNRSFGFVRFAVFGTRP</sequence>
<dbReference type="EMBL" id="CP011307">
    <property type="protein sequence ID" value="ALP93498.1"/>
    <property type="molecule type" value="Genomic_DNA"/>
</dbReference>
<protein>
    <submittedName>
        <fullName evidence="1">Uncharacterized protein</fullName>
    </submittedName>
</protein>
<organism evidence="1 2">
    <name type="scientific">Intestinimonas butyriciproducens</name>
    <dbReference type="NCBI Taxonomy" id="1297617"/>
    <lineage>
        <taxon>Bacteria</taxon>
        <taxon>Bacillati</taxon>
        <taxon>Bacillota</taxon>
        <taxon>Clostridia</taxon>
        <taxon>Eubacteriales</taxon>
        <taxon>Intestinimonas</taxon>
    </lineage>
</organism>